<evidence type="ECO:0000256" key="5">
    <source>
        <dbReference type="SAM" id="SignalP"/>
    </source>
</evidence>
<evidence type="ECO:0000313" key="6">
    <source>
        <dbReference type="EMBL" id="CAI3940442.1"/>
    </source>
</evidence>
<evidence type="ECO:0000256" key="4">
    <source>
        <dbReference type="ARBA" id="ARBA00022764"/>
    </source>
</evidence>
<gene>
    <name evidence="6" type="ORF">R83534S58_LOCUS1091</name>
</gene>
<keyword evidence="3 5" id="KW-0732">Signal</keyword>
<protein>
    <recommendedName>
        <fullName evidence="8">C-lysozyme inhibitor</fullName>
    </recommendedName>
</protein>
<sequence>MKKILAVFLLTTFGLSTHAYAQDEVTINKLATNQNTKKALEKIVADQHLPKWITQAGTVSPTQKVKIKGNQYLVMTSCKPHDCNSQKVAFIYEPTTKKIAGVFSSMNEKDGSEKLKWLSVPDNLSIDGKTILFAALTGSLDNHPNDFNFK</sequence>
<dbReference type="PIRSF" id="PIRSF009103">
    <property type="entry name" value="Ivy"/>
    <property type="match status" value="1"/>
</dbReference>
<feature type="chain" id="PRO_5045751584" description="C-lysozyme inhibitor" evidence="5">
    <location>
        <begin position="22"/>
        <end position="150"/>
    </location>
</feature>
<organism evidence="6 7">
    <name type="scientific">Commensalibacter papalotli</name>
    <name type="common">ex Botero et al. 2024</name>
    <dbReference type="NCBI Taxonomy" id="2972766"/>
    <lineage>
        <taxon>Bacteria</taxon>
        <taxon>Pseudomonadati</taxon>
        <taxon>Pseudomonadota</taxon>
        <taxon>Alphaproteobacteria</taxon>
        <taxon>Acetobacterales</taxon>
        <taxon>Acetobacteraceae</taxon>
    </lineage>
</organism>
<dbReference type="NCBIfam" id="NF007443">
    <property type="entry name" value="PRK09993.1"/>
    <property type="match status" value="1"/>
</dbReference>
<keyword evidence="4" id="KW-0574">Periplasm</keyword>
<evidence type="ECO:0000313" key="7">
    <source>
        <dbReference type="Proteomes" id="UP001154272"/>
    </source>
</evidence>
<proteinExistence type="inferred from homology"/>
<dbReference type="InterPro" id="IPR036501">
    <property type="entry name" value="Inhibitor_vert_lysozyme_sf"/>
</dbReference>
<dbReference type="Pfam" id="PF08816">
    <property type="entry name" value="Ivy"/>
    <property type="match status" value="1"/>
</dbReference>
<comment type="subcellular location">
    <subcellularLocation>
        <location evidence="1">Periplasm</location>
    </subcellularLocation>
</comment>
<accession>A0ABM9HNL6</accession>
<evidence type="ECO:0000256" key="2">
    <source>
        <dbReference type="ARBA" id="ARBA00009724"/>
    </source>
</evidence>
<keyword evidence="7" id="KW-1185">Reference proteome</keyword>
<evidence type="ECO:0000256" key="1">
    <source>
        <dbReference type="ARBA" id="ARBA00004418"/>
    </source>
</evidence>
<reference evidence="6" key="1">
    <citation type="submission" date="2022-10" db="EMBL/GenBank/DDBJ databases">
        <authorList>
            <person name="Botero Cardona J."/>
        </authorList>
    </citation>
    <scope>NUCLEOTIDE SEQUENCE</scope>
    <source>
        <strain evidence="6">R-83534</strain>
    </source>
</reference>
<dbReference type="RefSeq" id="WP_282023718.1">
    <property type="nucleotide sequence ID" value="NZ_CAMXCH010000002.1"/>
</dbReference>
<feature type="signal peptide" evidence="5">
    <location>
        <begin position="1"/>
        <end position="21"/>
    </location>
</feature>
<dbReference type="InterPro" id="IPR014453">
    <property type="entry name" value="Inhibitor_vertebrate_lysozyme"/>
</dbReference>
<name>A0ABM9HNL6_9PROT</name>
<dbReference type="Proteomes" id="UP001154272">
    <property type="component" value="Unassembled WGS sequence"/>
</dbReference>
<evidence type="ECO:0000256" key="3">
    <source>
        <dbReference type="ARBA" id="ARBA00022729"/>
    </source>
</evidence>
<comment type="caution">
    <text evidence="6">The sequence shown here is derived from an EMBL/GenBank/DDBJ whole genome shotgun (WGS) entry which is preliminary data.</text>
</comment>
<dbReference type="EMBL" id="CAMXCH010000002">
    <property type="protein sequence ID" value="CAI3940442.1"/>
    <property type="molecule type" value="Genomic_DNA"/>
</dbReference>
<evidence type="ECO:0008006" key="8">
    <source>
        <dbReference type="Google" id="ProtNLM"/>
    </source>
</evidence>
<comment type="similarity">
    <text evidence="2">Belongs to the ivy family.</text>
</comment>
<dbReference type="SUPFAM" id="SSF89872">
    <property type="entry name" value="Inhibitor of vertebrate lysozyme, Ivy"/>
    <property type="match status" value="1"/>
</dbReference>
<dbReference type="Gene3D" id="3.40.1420.10">
    <property type="entry name" value="Inhibitor of vertebrate lysozyme"/>
    <property type="match status" value="1"/>
</dbReference>